<feature type="compositionally biased region" description="Basic and acidic residues" evidence="2">
    <location>
        <begin position="706"/>
        <end position="732"/>
    </location>
</feature>
<dbReference type="PANTHER" id="PTHR15225:SF8">
    <property type="entry name" value="RNA-BINDING PROTEIN 43"/>
    <property type="match status" value="1"/>
</dbReference>
<dbReference type="Pfam" id="PF23085">
    <property type="entry name" value="RRM_PARP14_3"/>
    <property type="match status" value="2"/>
</dbReference>
<dbReference type="SUPFAM" id="SSF52949">
    <property type="entry name" value="Macro domain-like"/>
    <property type="match status" value="1"/>
</dbReference>
<name>A0ABD3VXL5_SINWO</name>
<dbReference type="InterPro" id="IPR043472">
    <property type="entry name" value="Macro_dom-like"/>
</dbReference>
<evidence type="ECO:0000256" key="2">
    <source>
        <dbReference type="SAM" id="MobiDB-lite"/>
    </source>
</evidence>
<feature type="region of interest" description="Disordered" evidence="2">
    <location>
        <begin position="697"/>
        <end position="732"/>
    </location>
</feature>
<dbReference type="PANTHER" id="PTHR15225">
    <property type="entry name" value="INTERFERON-INDUCED PROTEIN 35/NMI N-MYC/STAT INTERACTING PROTEIN"/>
    <property type="match status" value="1"/>
</dbReference>
<feature type="region of interest" description="Disordered" evidence="2">
    <location>
        <begin position="886"/>
        <end position="913"/>
    </location>
</feature>
<dbReference type="Proteomes" id="UP001634394">
    <property type="component" value="Unassembled WGS sequence"/>
</dbReference>
<keyword evidence="6" id="KW-1185">Reference proteome</keyword>
<evidence type="ECO:0000313" key="5">
    <source>
        <dbReference type="EMBL" id="KAL3865258.1"/>
    </source>
</evidence>
<dbReference type="InterPro" id="IPR034464">
    <property type="entry name" value="PAR10_RRM1_2"/>
</dbReference>
<comment type="caution">
    <text evidence="5">The sequence shown here is derived from an EMBL/GenBank/DDBJ whole genome shotgun (WGS) entry which is preliminary data.</text>
</comment>
<feature type="region of interest" description="Disordered" evidence="2">
    <location>
        <begin position="282"/>
        <end position="306"/>
    </location>
</feature>
<organism evidence="5 6">
    <name type="scientific">Sinanodonta woodiana</name>
    <name type="common">Chinese pond mussel</name>
    <name type="synonym">Anodonta woodiana</name>
    <dbReference type="NCBI Taxonomy" id="1069815"/>
    <lineage>
        <taxon>Eukaryota</taxon>
        <taxon>Metazoa</taxon>
        <taxon>Spiralia</taxon>
        <taxon>Lophotrochozoa</taxon>
        <taxon>Mollusca</taxon>
        <taxon>Bivalvia</taxon>
        <taxon>Autobranchia</taxon>
        <taxon>Heteroconchia</taxon>
        <taxon>Palaeoheterodonta</taxon>
        <taxon>Unionida</taxon>
        <taxon>Unionoidea</taxon>
        <taxon>Unionidae</taxon>
        <taxon>Unioninae</taxon>
        <taxon>Sinanodonta</taxon>
    </lineage>
</organism>
<feature type="domain" description="RRM" evidence="3">
    <location>
        <begin position="20"/>
        <end position="94"/>
    </location>
</feature>
<accession>A0ABD3VXL5</accession>
<protein>
    <recommendedName>
        <fullName evidence="7">Poly [ADP-ribose] polymerase 14</fullName>
    </recommendedName>
</protein>
<evidence type="ECO:0000256" key="1">
    <source>
        <dbReference type="PROSITE-ProRule" id="PRU00176"/>
    </source>
</evidence>
<dbReference type="InterPro" id="IPR035979">
    <property type="entry name" value="RBD_domain_sf"/>
</dbReference>
<dbReference type="EMBL" id="JBJQND010000010">
    <property type="protein sequence ID" value="KAL3865258.1"/>
    <property type="molecule type" value="Genomic_DNA"/>
</dbReference>
<dbReference type="Gene3D" id="3.40.220.10">
    <property type="entry name" value="Leucine Aminopeptidase, subunit E, domain 1"/>
    <property type="match status" value="1"/>
</dbReference>
<dbReference type="SMART" id="SM00360">
    <property type="entry name" value="RRM"/>
    <property type="match status" value="3"/>
</dbReference>
<keyword evidence="1" id="KW-0694">RNA-binding</keyword>
<feature type="region of interest" description="Disordered" evidence="2">
    <location>
        <begin position="932"/>
        <end position="973"/>
    </location>
</feature>
<dbReference type="InterPro" id="IPR012677">
    <property type="entry name" value="Nucleotide-bd_a/b_plait_sf"/>
</dbReference>
<reference evidence="5 6" key="1">
    <citation type="submission" date="2024-11" db="EMBL/GenBank/DDBJ databases">
        <title>Chromosome-level genome assembly of the freshwater bivalve Anodonta woodiana.</title>
        <authorList>
            <person name="Chen X."/>
        </authorList>
    </citation>
    <scope>NUCLEOTIDE SEQUENCE [LARGE SCALE GENOMIC DNA]</scope>
    <source>
        <strain evidence="5">MN2024</strain>
        <tissue evidence="5">Gills</tissue>
    </source>
</reference>
<sequence>MALYHICEGNMQVGDGEISNTVEVRGFSKKTSQEVMEMYFENSRRSGGGDLEEVMIRDEVAYITFKEAEVAQRVALRSNHQVDGHTLTVTLFHPLPPKPCYQNRVLLKGLNNTITEELLRNFLESKTKAQFTEFLYGEEDGNVVVTLSDNIDIVQLGKLFQESSIDGVFLKVERVAISNCILVQNLQPSSSHDAILLYFENKRRSGGGDVEKVEMKTEERYCLIYFEDPSVIDRVLGQSHNVDGVDFEIHLHHECLGRRSSRKRSVLYLRMCSLGSKDRATLEDENTDNQVKEKTSSSISSNPEKESDFVEVQEWQENDGKNCTLPLWIKYKRTPDMKMIRCMKNIPCSWNFHLYWNYYTKTEPGKQMLHEILNKYSCSVAVFAEDEYLFLFEITEQIFEQQSDVVQLIHVVLDNVYKCAQQVLYLDNILVDQRIQGDVLQVVRQRKELDIARFELMGEQDVDAICVICTEKDHSLVLCGVTEIIHKFKECFENHEETIQVDHKWQKVMTTFGYLQKLCDKFPNVTIISDKNEAAIMLKGPRDQSKPAADYFMELLGTASSEVQEEIFSPGCQFEIFTYPDMCGYIDNITMELSIVWIPNHQTKKIHLFSKRSEKIKGVDKFIKGCVKERLYPLAKDQTVFSTKVIRCLEELKKRYTGKVMFTPSPKGLLLTTTDDIFESIDDTVQEIICKETVPMGSEGVQPTKNESHLSSEQRVDSSLRESSARDKENDNVYKSPRIQKLICMQNGVYLVKIDGGKMYALPFSIATKPQIIYSEGFYCIMHDNVWYQFQQYSLESLHLQNIQTKNCIKLTEYSESVHVTIKKTQHTDIRHSSQESLDSQTIAESTSMSMEAITNSSVEMAQRAEGEIVTETDKLAAKRTEINRGETCETNNEEKPIDETSEKSRIDATVSSGGNAVKGFEAEIDTNIDQTQTGDPVQKCKGELSRGYTGNISGDTDKTTEDVSQASRNTGKKHKKETLVETFCDIDGIDRVEHFGGTAGMSEGNVSNISSSPAAAPEMISGSEPVLKLLIKLRKKQGKKYKNHFFKHMVSCNMHFQQIWNFYTQTGCGKQMLDAITGKHHCKVSLSVDDYLKECFIFDVSDANVHNRSDVKNFVDEVLHDIEICAEESLFIDKIGIDLKIQDKVRKRIKDRQELNGVWVEFVGDDNPVTVYTVCSKDQHQFVMENIIEVITDATKSLTSHTDMVAIDFMWQTVMTRFEYLKEIGVKFPSTEIIQDRNNNAFMLKGPHDEVEAAAGHLEELLKMAHKEVHEKVFSPGYQFEIFTSEMCDYIGKSLPKLPVIWIPNHQTKKIHLFSRDYELFMGIDKSIKSCIVERLYPLSKQHPDLSSDQRKLLKELMKKHEGKIVIYLLQSPAGLLLTAADDIFQDVDAAVQTIIGSEIDEAHLETLVSEKLDGKPSSKSLISNPGTELKDLSSEQVSDVQKVTRCLVVKDENIFRKLIINHMEKINQKAKEHCVSIKKCQTQSKVGFELKGIEKDVKIIYDTIRLQEHQFQQDIIAGATGKIHKQMLPISDAAGKSGAGEMSEPFFNKIKVSIQKGELHNAKAEVFINTISPDLDLSKGVISASLLKEAGQSIQREIKTKEHPPVPYGSVIKTSSCQLPSPCKVVLHVVLQQYHPSDDSTVTFNKLLEKCLDQASRQSQSPDVDN</sequence>
<dbReference type="SUPFAM" id="SSF54928">
    <property type="entry name" value="RNA-binding domain, RBD"/>
    <property type="match status" value="1"/>
</dbReference>
<dbReference type="InterPro" id="IPR002589">
    <property type="entry name" value="Macro_dom"/>
</dbReference>
<evidence type="ECO:0008006" key="7">
    <source>
        <dbReference type="Google" id="ProtNLM"/>
    </source>
</evidence>
<feature type="compositionally biased region" description="Basic and acidic residues" evidence="2">
    <location>
        <begin position="886"/>
        <end position="907"/>
    </location>
</feature>
<evidence type="ECO:0000259" key="4">
    <source>
        <dbReference type="PROSITE" id="PS51154"/>
    </source>
</evidence>
<dbReference type="PROSITE" id="PS50102">
    <property type="entry name" value="RRM"/>
    <property type="match status" value="1"/>
</dbReference>
<gene>
    <name evidence="5" type="ORF">ACJMK2_006872</name>
</gene>
<proteinExistence type="predicted"/>
<evidence type="ECO:0000313" key="6">
    <source>
        <dbReference type="Proteomes" id="UP001634394"/>
    </source>
</evidence>
<dbReference type="PROSITE" id="PS51154">
    <property type="entry name" value="MACRO"/>
    <property type="match status" value="1"/>
</dbReference>
<dbReference type="GO" id="GO:0003723">
    <property type="term" value="F:RNA binding"/>
    <property type="evidence" value="ECO:0007669"/>
    <property type="project" value="UniProtKB-UniRule"/>
</dbReference>
<feature type="domain" description="Macro" evidence="4">
    <location>
        <begin position="1541"/>
        <end position="1668"/>
    </location>
</feature>
<dbReference type="Gene3D" id="3.30.70.330">
    <property type="match status" value="2"/>
</dbReference>
<dbReference type="InterPro" id="IPR000504">
    <property type="entry name" value="RRM_dom"/>
</dbReference>
<dbReference type="CDD" id="cd12547">
    <property type="entry name" value="RRM1_2_PAR10"/>
    <property type="match status" value="2"/>
</dbReference>
<evidence type="ECO:0000259" key="3">
    <source>
        <dbReference type="PROSITE" id="PS50102"/>
    </source>
</evidence>